<accession>A0A8A6NN83</accession>
<evidence type="ECO:0000256" key="3">
    <source>
        <dbReference type="ARBA" id="ARBA00011510"/>
    </source>
</evidence>
<feature type="transmembrane region" description="Helical" evidence="9">
    <location>
        <begin position="167"/>
        <end position="195"/>
    </location>
</feature>
<keyword evidence="5 9" id="KW-0812">Transmembrane</keyword>
<reference evidence="11" key="1">
    <citation type="journal article" date="2021" name="Res Sq">
        <title>Comparative Chloroplast Genome Analysis of Impatiens Species (Balsaminaceae) in the Karst Area of China: Insights Into Genome Evolution and Phylogenomic Implications.</title>
        <authorList>
            <person name="Luo C."/>
            <person name="Huang W."/>
            <person name="Sun H."/>
            <person name="Yer H."/>
            <person name="Li X."/>
            <person name="Li Y."/>
            <person name="Yan B."/>
            <person name="Wang Q."/>
            <person name="Wen Y."/>
            <person name="Huang M."/>
            <person name="Huang H."/>
        </authorList>
    </citation>
    <scope>NUCLEOTIDE SEQUENCE</scope>
</reference>
<keyword evidence="9" id="KW-0472">Membrane</keyword>
<evidence type="ECO:0000256" key="5">
    <source>
        <dbReference type="ARBA" id="ARBA00022692"/>
    </source>
</evidence>
<dbReference type="GO" id="GO:0015031">
    <property type="term" value="P:protein transport"/>
    <property type="evidence" value="ECO:0007669"/>
    <property type="project" value="UniProtKB-KW"/>
</dbReference>
<feature type="transmembrane region" description="Helical" evidence="9">
    <location>
        <begin position="31"/>
        <end position="49"/>
    </location>
</feature>
<keyword evidence="9 11" id="KW-0150">Chloroplast</keyword>
<comment type="similarity">
    <text evidence="2 9">Belongs to the TIC214 family.</text>
</comment>
<evidence type="ECO:0000256" key="4">
    <source>
        <dbReference type="ARBA" id="ARBA00016640"/>
    </source>
</evidence>
<proteinExistence type="inferred from homology"/>
<comment type="subcellular location">
    <subcellularLocation>
        <location evidence="1">Plastid membrane</location>
        <topology evidence="1">Multi-pass membrane protein</topology>
    </subcellularLocation>
    <subcellularLocation>
        <location evidence="9">Plastid</location>
        <location evidence="9">Chloroplast inner membrane</location>
    </subcellularLocation>
</comment>
<dbReference type="InterPro" id="IPR008896">
    <property type="entry name" value="TIC214"/>
</dbReference>
<feature type="region of interest" description="Disordered" evidence="10">
    <location>
        <begin position="251"/>
        <end position="294"/>
    </location>
</feature>
<name>A0A8A6NN83_9ERIC</name>
<evidence type="ECO:0000256" key="10">
    <source>
        <dbReference type="SAM" id="MobiDB-lite"/>
    </source>
</evidence>
<dbReference type="Pfam" id="PF05758">
    <property type="entry name" value="Ycf1"/>
    <property type="match status" value="1"/>
</dbReference>
<evidence type="ECO:0000256" key="7">
    <source>
        <dbReference type="ARBA" id="ARBA00022989"/>
    </source>
</evidence>
<evidence type="ECO:0000256" key="2">
    <source>
        <dbReference type="ARBA" id="ARBA00009956"/>
    </source>
</evidence>
<keyword evidence="9" id="KW-0813">Transport</keyword>
<feature type="transmembrane region" description="Helical" evidence="9">
    <location>
        <begin position="87"/>
        <end position="107"/>
    </location>
</feature>
<evidence type="ECO:0000256" key="1">
    <source>
        <dbReference type="ARBA" id="ARBA00004446"/>
    </source>
</evidence>
<keyword evidence="9" id="KW-1001">Plastid inner membrane</keyword>
<evidence type="ECO:0000256" key="6">
    <source>
        <dbReference type="ARBA" id="ARBA00022927"/>
    </source>
</evidence>
<protein>
    <recommendedName>
        <fullName evidence="4 9">Protein TIC 214</fullName>
    </recommendedName>
    <alternativeName>
        <fullName evidence="8 9">Translocon at the inner envelope membrane of chloroplasts 214</fullName>
    </alternativeName>
</protein>
<feature type="transmembrane region" description="Helical" evidence="9">
    <location>
        <begin position="61"/>
        <end position="81"/>
    </location>
</feature>
<gene>
    <name evidence="11" type="primary">ycf1</name>
    <name evidence="9" type="synonym">TIC214</name>
</gene>
<organism evidence="11">
    <name type="scientific">Impatiens fanjingshanica</name>
    <dbReference type="NCBI Taxonomy" id="2822274"/>
    <lineage>
        <taxon>Eukaryota</taxon>
        <taxon>Viridiplantae</taxon>
        <taxon>Streptophyta</taxon>
        <taxon>Embryophyta</taxon>
        <taxon>Tracheophyta</taxon>
        <taxon>Spermatophyta</taxon>
        <taxon>Magnoliopsida</taxon>
        <taxon>eudicotyledons</taxon>
        <taxon>Gunneridae</taxon>
        <taxon>Pentapetalae</taxon>
        <taxon>asterids</taxon>
        <taxon>Ericales</taxon>
        <taxon>Balsaminaceae</taxon>
        <taxon>Impatiens</taxon>
    </lineage>
</organism>
<feature type="transmembrane region" description="Helical" evidence="9">
    <location>
        <begin position="127"/>
        <end position="147"/>
    </location>
</feature>
<dbReference type="RefSeq" id="YP_010242539.1">
    <property type="nucleotide sequence ID" value="NC_059944.1"/>
</dbReference>
<dbReference type="EMBL" id="MW411294">
    <property type="protein sequence ID" value="QTJ25672.1"/>
    <property type="molecule type" value="Genomic_DNA"/>
</dbReference>
<evidence type="ECO:0000256" key="8">
    <source>
        <dbReference type="ARBA" id="ARBA00029978"/>
    </source>
</evidence>
<keyword evidence="6 9" id="KW-0653">Protein transport</keyword>
<geneLocation type="chloroplast" evidence="11"/>
<evidence type="ECO:0000256" key="9">
    <source>
        <dbReference type="RuleBase" id="RU364085"/>
    </source>
</evidence>
<dbReference type="PANTHER" id="PTHR33163:SF40">
    <property type="entry name" value="PROTEIN TIC 214"/>
    <property type="match status" value="1"/>
</dbReference>
<feature type="compositionally biased region" description="Basic and acidic residues" evidence="10">
    <location>
        <begin position="251"/>
        <end position="261"/>
    </location>
</feature>
<evidence type="ECO:0000313" key="11">
    <source>
        <dbReference type="EMBL" id="QTJ25672.1"/>
    </source>
</evidence>
<comment type="subunit">
    <text evidence="3 9">Part of the Tic complex.</text>
</comment>
<keyword evidence="9 11" id="KW-0934">Plastid</keyword>
<dbReference type="GeneID" id="69242421"/>
<dbReference type="PANTHER" id="PTHR33163">
    <property type="entry name" value="PROTEIN TIC 214-RELATED"/>
    <property type="match status" value="1"/>
</dbReference>
<keyword evidence="7 9" id="KW-1133">Transmembrane helix</keyword>
<feature type="transmembrane region" description="Helical" evidence="9">
    <location>
        <begin position="221"/>
        <end position="238"/>
    </location>
</feature>
<comment type="function">
    <text evidence="9">Involved in protein precursor import into chloroplasts. May be part of an intermediate translocation complex acting as a protein-conducting channel at the inner envelope.</text>
</comment>
<sequence length="1832" mass="220754">MILKSFLLGNLVSLCMKIINSVVVVGLYYGFLTTFSIGPSYLFLLRAQVMEGGEEGTQKKVSAATGFITGQLMMFISIYYAPLHLALGRPHTITVLALPYLLFHFFWNNHKHFFDYGSTTRNSMRNLSIQCVFLNNLIFQLFNHFILPSSMLARLVNIYMFRCNNKMLFVTSSFVGCLIGPILFMKWVGLVLVWIRQDHSIRSNLLIRSNKYLVSELRNSMARIFSIFLFITCVYYLGRIPSPILTKKLKETPKTEERDVETTYETRGIKQEQEGSTEEDASPSLFSEEKEDPDKIDETEEIRVNGKEKTKDEFHFQETCYKNSPIFEASYLDRNQENWKFKRLEKKNLFWFEKPLITLLFNYKRWYRPLRYIENNQCQNAVILRNQMSQYFFYTCQNDVKEKILFTYPPSLSTFYEMIEKKMSLFIKKKLSLDELYKVRSIYSNKEKSKNSNEDFKKKIDSLDKGSIFETILEKKIRICNDDTKKEYFSRIYDPLLNGPHRRAIKKKFSLLIRNHTLLKSLTENFCINQIHTIFLQDFEEKFYIVDKTSFWPKRNYFFTLMSELDRELKLNFNLKKYSLFFQQKQRKIESKYEKKNLKFLFNASQNNANVEKKKLIEIKQIKKKIPRWSYKLIKELDEQEIKSAEDMQIGHQIRSRKFKRVVIFTDNERDIDTNNKETQNSPNQISLIRYSQQSDFRRNIIKGSSRAQRKKIFIGKLFQANVHSSLFLDRIKKSLPIFFDPSERIKLFFQNSILKRVRKGAECIILDYTEEQIKKENEKKNEKERIEIAEIWDSFPLAQVIRGFMLITQSTLRKYITLPSLIIAKNIGRILLLQVPEWSEDFKEWNNEMYVKCTYNGVQLSETEFPQNWLLDGIQIKILYPFCLKPWHSSKPRIFHIDRIKKKEQKSDFCFLTVLGMETELPFGFPRKKNSFFEPIIKEFKKKSSLVLIILKKKIKSFLKKKKKKWIIKVILFLKRIIKELSKLNPIPLFRFKKVAKLSETKKEKKLKITPNQKINESFNQIQSTNWRNYLLREKKMKDLIVRTSTIRNEIERIKQEKKKGIPKINISHNRTSLNVKRFKSKKNILKILKRINTRVVHKFYFLKKKITEKIYMNLFFSIITIRRINMELFIEKKKMEKYISNNQSNETRFEKPNKIQFISNRKKSLYNILNKNSHNFYDLASLSQAYVFYKLSKRPALNLYLYKLIPILEYHGTSLFLKTSLKNYFEPQKLFYSELKQKKPKNYAINQWQSWLRSHYQYNFSPITWSRLIAQRCQNRINKRDIIQQQNLNFVEKNQLIYYKVYSLQKKKENFQKYKRYNLLSYRFINYEHKREPFIYGSTFQKTKSSYNYNTHKNKIYEIFELGDSPINHFLVKNDIRNMEKNTDRKYLDWEIFYFCLTKPIDVVTWIKIDINSNKKTQTGAKNNQIIKNFDKKKSFFLMIDPKRNSLKKKIYDWMGMNKKILSDSIFDFKLWFFPEFRLLYNTYKMKPWNIPSKLLLFNLNINERDNKNKKTNRKQKGVILWNKKINFELTKKKEKKSADQRDLKSNKENLKDIKENYLQSNIKDDKNKKKYKSNTEAEIDLFLKRYFIFQLRWNFTLNQRTIENIKVYCLLLRLGNPRQITLSSMQRKELNLDTMLIQKNLTLRNLMRKELFIIEPLRLSVKKNGQVIMYQTIAILFVQKRKYQGYREQKYVNKGNFYKSILILKHYQRITTNRDKNSNYLPVPENILLYRHRRKLRILISFNSKTKNVVNKNPIFSNGNKVKNWNQFLNENKDLNLDKNPLIKLKLFLWPNYRLEDLACINRYWFNTNNGSRFSMLRIHMYPRLRIDW</sequence>
<dbReference type="GO" id="GO:0009706">
    <property type="term" value="C:chloroplast inner membrane"/>
    <property type="evidence" value="ECO:0007669"/>
    <property type="project" value="UniProtKB-SubCell"/>
</dbReference>